<dbReference type="Proteomes" id="UP000198704">
    <property type="component" value="Unassembled WGS sequence"/>
</dbReference>
<accession>A0A1G9Y1G5</accession>
<gene>
    <name evidence="1" type="ORF">SAMN05216360_105127</name>
</gene>
<dbReference type="EMBL" id="FNHS01000005">
    <property type="protein sequence ID" value="SDN02850.1"/>
    <property type="molecule type" value="Genomic_DNA"/>
</dbReference>
<organism evidence="1 2">
    <name type="scientific">Methylobacterium phyllostachyos</name>
    <dbReference type="NCBI Taxonomy" id="582672"/>
    <lineage>
        <taxon>Bacteria</taxon>
        <taxon>Pseudomonadati</taxon>
        <taxon>Pseudomonadota</taxon>
        <taxon>Alphaproteobacteria</taxon>
        <taxon>Hyphomicrobiales</taxon>
        <taxon>Methylobacteriaceae</taxon>
        <taxon>Methylobacterium</taxon>
    </lineage>
</organism>
<name>A0A1G9Y1G5_9HYPH</name>
<reference evidence="2" key="1">
    <citation type="submission" date="2016-10" db="EMBL/GenBank/DDBJ databases">
        <authorList>
            <person name="Varghese N."/>
            <person name="Submissions S."/>
        </authorList>
    </citation>
    <scope>NUCLEOTIDE SEQUENCE [LARGE SCALE GENOMIC DNA]</scope>
    <source>
        <strain evidence="2">BL47</strain>
    </source>
</reference>
<sequence>MTEGKACPDDLRALVSRADRDDLRTAQDILIQCILREDGADRRMAVLDTLRAELTRDDQAGISSPEQRAFHTVLLSMIERTRTMAGSTAR</sequence>
<protein>
    <submittedName>
        <fullName evidence="1">Uncharacterized protein</fullName>
    </submittedName>
</protein>
<dbReference type="AlphaFoldDB" id="A0A1G9Y1G5"/>
<proteinExistence type="predicted"/>
<evidence type="ECO:0000313" key="2">
    <source>
        <dbReference type="Proteomes" id="UP000198704"/>
    </source>
</evidence>
<dbReference type="STRING" id="582672.SAMN05216360_105127"/>
<evidence type="ECO:0000313" key="1">
    <source>
        <dbReference type="EMBL" id="SDN02850.1"/>
    </source>
</evidence>
<keyword evidence="2" id="KW-1185">Reference proteome</keyword>